<dbReference type="PRINTS" id="PR00599">
    <property type="entry name" value="MAPEPTIDASE"/>
</dbReference>
<dbReference type="SUPFAM" id="SSF55920">
    <property type="entry name" value="Creatinase/aminopeptidase"/>
    <property type="match status" value="1"/>
</dbReference>
<evidence type="ECO:0000256" key="1">
    <source>
        <dbReference type="ARBA" id="ARBA00008766"/>
    </source>
</evidence>
<feature type="domain" description="Creatinase N-terminal" evidence="5">
    <location>
        <begin position="5"/>
        <end position="136"/>
    </location>
</feature>
<evidence type="ECO:0000256" key="2">
    <source>
        <dbReference type="ARBA" id="ARBA00022801"/>
    </source>
</evidence>
<dbReference type="EMBL" id="JRPN01000182">
    <property type="protein sequence ID" value="KGT72771.1"/>
    <property type="molecule type" value="Genomic_DNA"/>
</dbReference>
<evidence type="ECO:0000313" key="6">
    <source>
        <dbReference type="EMBL" id="KGT72771.1"/>
    </source>
</evidence>
<keyword evidence="2" id="KW-0378">Hydrolase</keyword>
<dbReference type="Gene3D" id="3.90.230.10">
    <property type="entry name" value="Creatinase/methionine aminopeptidase superfamily"/>
    <property type="match status" value="1"/>
</dbReference>
<dbReference type="Proteomes" id="UP000030377">
    <property type="component" value="Unassembled WGS sequence"/>
</dbReference>
<dbReference type="InterPro" id="IPR001714">
    <property type="entry name" value="Pept_M24_MAP"/>
</dbReference>
<dbReference type="SUPFAM" id="SSF53092">
    <property type="entry name" value="Creatinase/prolidase N-terminal domain"/>
    <property type="match status" value="1"/>
</dbReference>
<dbReference type="PANTHER" id="PTHR46112">
    <property type="entry name" value="AMINOPEPTIDASE"/>
    <property type="match status" value="1"/>
</dbReference>
<dbReference type="Pfam" id="PF00557">
    <property type="entry name" value="Peptidase_M24"/>
    <property type="match status" value="1"/>
</dbReference>
<evidence type="ECO:0000259" key="4">
    <source>
        <dbReference type="Pfam" id="PF00557"/>
    </source>
</evidence>
<protein>
    <submittedName>
        <fullName evidence="6">Metallopeptidase</fullName>
    </submittedName>
</protein>
<dbReference type="GO" id="GO:0008235">
    <property type="term" value="F:metalloexopeptidase activity"/>
    <property type="evidence" value="ECO:0007669"/>
    <property type="project" value="UniProtKB-ARBA"/>
</dbReference>
<evidence type="ECO:0000313" key="7">
    <source>
        <dbReference type="Proteomes" id="UP000030377"/>
    </source>
</evidence>
<dbReference type="PANTHER" id="PTHR46112:SF10">
    <property type="entry name" value="DIPEPTIDASE YKVY-RELATED"/>
    <property type="match status" value="1"/>
</dbReference>
<keyword evidence="3" id="KW-0464">Manganese</keyword>
<dbReference type="Pfam" id="PF01321">
    <property type="entry name" value="Creatinase_N"/>
    <property type="match status" value="1"/>
</dbReference>
<dbReference type="InterPro" id="IPR036005">
    <property type="entry name" value="Creatinase/aminopeptidase-like"/>
</dbReference>
<name>A0A0A3XHW8_BRAJP</name>
<dbReference type="Gene3D" id="3.40.350.10">
    <property type="entry name" value="Creatinase/prolidase N-terminal domain"/>
    <property type="match status" value="1"/>
</dbReference>
<gene>
    <name evidence="6" type="ORF">MA20_48335</name>
</gene>
<feature type="domain" description="Peptidase M24" evidence="4">
    <location>
        <begin position="144"/>
        <end position="346"/>
    </location>
</feature>
<dbReference type="InterPro" id="IPR029149">
    <property type="entry name" value="Creatin/AminoP/Spt16_N"/>
</dbReference>
<evidence type="ECO:0000256" key="3">
    <source>
        <dbReference type="ARBA" id="ARBA00023211"/>
    </source>
</evidence>
<accession>A0A0A3XHW8</accession>
<evidence type="ECO:0000259" key="5">
    <source>
        <dbReference type="Pfam" id="PF01321"/>
    </source>
</evidence>
<dbReference type="AlphaFoldDB" id="A0A0A3XHW8"/>
<dbReference type="FunFam" id="3.90.230.10:FF:000014">
    <property type="entry name" value="Aminopeptidase P family protein"/>
    <property type="match status" value="1"/>
</dbReference>
<comment type="similarity">
    <text evidence="1">Belongs to the peptidase M24B family.</text>
</comment>
<dbReference type="CDD" id="cd01092">
    <property type="entry name" value="APP-like"/>
    <property type="match status" value="1"/>
</dbReference>
<organism evidence="6 7">
    <name type="scientific">Bradyrhizobium japonicum</name>
    <dbReference type="NCBI Taxonomy" id="375"/>
    <lineage>
        <taxon>Bacteria</taxon>
        <taxon>Pseudomonadati</taxon>
        <taxon>Pseudomonadota</taxon>
        <taxon>Alphaproteobacteria</taxon>
        <taxon>Hyphomicrobiales</taxon>
        <taxon>Nitrobacteraceae</taxon>
        <taxon>Bradyrhizobium</taxon>
    </lineage>
</organism>
<dbReference type="GO" id="GO:0004177">
    <property type="term" value="F:aminopeptidase activity"/>
    <property type="evidence" value="ECO:0007669"/>
    <property type="project" value="UniProtKB-ARBA"/>
</dbReference>
<feature type="non-terminal residue" evidence="6">
    <location>
        <position position="356"/>
    </location>
</feature>
<sequence>MSQGRFQQLHTYMKQQKLDAVVITSPVHVYYMTGFLTDPHERFLGLVVPLDGEPALIVPALDREAAKHGSSVKQIETHTDTQNPYEVLKRVLPPGISQMGIEKNHLTLNRFEEMNTVIGAGTYVDVEAALREMRLIKTPEEIVRIKRAAQLVEEVIREGLKKVSVGVTEMEIVAELEYQMKKLGSQGPSFSTMVLAGEKTAQPHGHPGDRKIQHGEFLLLDLGVFADGYVSDITRTFAVGEYTPKMQEIYETVLAANLAGIEATRPGVTSASVDQSARKVITDKGYAEYFIHRLGHGMGLEIHEHPYVHEANQDKLRAGMVFTIEPGIYLPGVGGVRIEDDVLVTENGCEVLTSFP</sequence>
<dbReference type="InterPro" id="IPR000994">
    <property type="entry name" value="Pept_M24"/>
</dbReference>
<proteinExistence type="inferred from homology"/>
<reference evidence="6 7" key="1">
    <citation type="submission" date="2014-09" db="EMBL/GenBank/DDBJ databases">
        <title>Draft genome of Bradyrhizobium japonicum Is-34.</title>
        <authorList>
            <person name="Tsurumaru H."/>
            <person name="Yamakawa T."/>
            <person name="Hashimoto S."/>
            <person name="Okizaki K."/>
            <person name="Kanesaki Y."/>
            <person name="Yoshikawa H."/>
            <person name="Yajima S."/>
        </authorList>
    </citation>
    <scope>NUCLEOTIDE SEQUENCE [LARGE SCALE GENOMIC DNA]</scope>
    <source>
        <strain evidence="6 7">Is-34</strain>
    </source>
</reference>
<comment type="caution">
    <text evidence="6">The sequence shown here is derived from an EMBL/GenBank/DDBJ whole genome shotgun (WGS) entry which is preliminary data.</text>
</comment>
<dbReference type="InterPro" id="IPR050659">
    <property type="entry name" value="Peptidase_M24B"/>
</dbReference>
<dbReference type="InterPro" id="IPR000587">
    <property type="entry name" value="Creatinase_N"/>
</dbReference>